<dbReference type="RefSeq" id="WP_155549767.1">
    <property type="nucleotide sequence ID" value="NZ_CABVGP010000004.1"/>
</dbReference>
<dbReference type="CDD" id="cd07043">
    <property type="entry name" value="STAS_anti-anti-sigma_factors"/>
    <property type="match status" value="1"/>
</dbReference>
<sequence length="128" mass="14102">MTTDALRPRHRFRGDGWSVDVREDGDLDIYTLRGEFDFAVSPKLDEVFPADPGARRVVLDMDEAEYCDSSCLQVLLRLAGRLREAGGKLAVVTTVPAVLRPIELLCLGDVMPVRPSLAETLASWDGEA</sequence>
<dbReference type="Proteomes" id="UP000399805">
    <property type="component" value="Unassembled WGS sequence"/>
</dbReference>
<dbReference type="EMBL" id="CABVGP010000004">
    <property type="protein sequence ID" value="VVJ25141.1"/>
    <property type="molecule type" value="Genomic_DNA"/>
</dbReference>
<dbReference type="GO" id="GO:0043856">
    <property type="term" value="F:anti-sigma factor antagonist activity"/>
    <property type="evidence" value="ECO:0007669"/>
    <property type="project" value="TreeGrafter"/>
</dbReference>
<evidence type="ECO:0000259" key="1">
    <source>
        <dbReference type="PROSITE" id="PS50801"/>
    </source>
</evidence>
<organism evidence="2 3">
    <name type="scientific">Amycolatopsis camponoti</name>
    <dbReference type="NCBI Taxonomy" id="2606593"/>
    <lineage>
        <taxon>Bacteria</taxon>
        <taxon>Bacillati</taxon>
        <taxon>Actinomycetota</taxon>
        <taxon>Actinomycetes</taxon>
        <taxon>Pseudonocardiales</taxon>
        <taxon>Pseudonocardiaceae</taxon>
        <taxon>Amycolatopsis</taxon>
    </lineage>
</organism>
<dbReference type="AlphaFoldDB" id="A0A6I8MBM9"/>
<evidence type="ECO:0000313" key="3">
    <source>
        <dbReference type="Proteomes" id="UP000399805"/>
    </source>
</evidence>
<dbReference type="PANTHER" id="PTHR33495">
    <property type="entry name" value="ANTI-SIGMA FACTOR ANTAGONIST TM_1081-RELATED-RELATED"/>
    <property type="match status" value="1"/>
</dbReference>
<proteinExistence type="predicted"/>
<protein>
    <submittedName>
        <fullName evidence="2">Anti-anti-sigma factor</fullName>
    </submittedName>
</protein>
<dbReference type="SUPFAM" id="SSF52091">
    <property type="entry name" value="SpoIIaa-like"/>
    <property type="match status" value="1"/>
</dbReference>
<evidence type="ECO:0000313" key="2">
    <source>
        <dbReference type="EMBL" id="VVJ25141.1"/>
    </source>
</evidence>
<gene>
    <name evidence="2" type="ORF">AA23TX_09890</name>
</gene>
<name>A0A6I8MBM9_9PSEU</name>
<keyword evidence="3" id="KW-1185">Reference proteome</keyword>
<dbReference type="InterPro" id="IPR036513">
    <property type="entry name" value="STAS_dom_sf"/>
</dbReference>
<dbReference type="Pfam" id="PF01740">
    <property type="entry name" value="STAS"/>
    <property type="match status" value="1"/>
</dbReference>
<feature type="domain" description="STAS" evidence="1">
    <location>
        <begin position="17"/>
        <end position="124"/>
    </location>
</feature>
<dbReference type="PROSITE" id="PS50801">
    <property type="entry name" value="STAS"/>
    <property type="match status" value="1"/>
</dbReference>
<dbReference type="InterPro" id="IPR002645">
    <property type="entry name" value="STAS_dom"/>
</dbReference>
<reference evidence="2 3" key="1">
    <citation type="submission" date="2019-09" db="EMBL/GenBank/DDBJ databases">
        <authorList>
            <person name="Leyn A S."/>
        </authorList>
    </citation>
    <scope>NUCLEOTIDE SEQUENCE [LARGE SCALE GENOMIC DNA]</scope>
    <source>
        <strain evidence="2">AA231_1</strain>
    </source>
</reference>
<dbReference type="Gene3D" id="3.30.750.24">
    <property type="entry name" value="STAS domain"/>
    <property type="match status" value="1"/>
</dbReference>
<accession>A0A6I8MBM9</accession>